<organism evidence="1">
    <name type="scientific">Arundo donax</name>
    <name type="common">Giant reed</name>
    <name type="synonym">Donax arundinaceus</name>
    <dbReference type="NCBI Taxonomy" id="35708"/>
    <lineage>
        <taxon>Eukaryota</taxon>
        <taxon>Viridiplantae</taxon>
        <taxon>Streptophyta</taxon>
        <taxon>Embryophyta</taxon>
        <taxon>Tracheophyta</taxon>
        <taxon>Spermatophyta</taxon>
        <taxon>Magnoliopsida</taxon>
        <taxon>Liliopsida</taxon>
        <taxon>Poales</taxon>
        <taxon>Poaceae</taxon>
        <taxon>PACMAD clade</taxon>
        <taxon>Arundinoideae</taxon>
        <taxon>Arundineae</taxon>
        <taxon>Arundo</taxon>
    </lineage>
</organism>
<reference evidence="1" key="2">
    <citation type="journal article" date="2015" name="Data Brief">
        <title>Shoot transcriptome of the giant reed, Arundo donax.</title>
        <authorList>
            <person name="Barrero R.A."/>
            <person name="Guerrero F.D."/>
            <person name="Moolhuijzen P."/>
            <person name="Goolsby J.A."/>
            <person name="Tidwell J."/>
            <person name="Bellgard S.E."/>
            <person name="Bellgard M.I."/>
        </authorList>
    </citation>
    <scope>NUCLEOTIDE SEQUENCE</scope>
    <source>
        <tissue evidence="1">Shoot tissue taken approximately 20 cm above the soil surface</tissue>
    </source>
</reference>
<protein>
    <submittedName>
        <fullName evidence="1">Uncharacterized protein</fullName>
    </submittedName>
</protein>
<proteinExistence type="predicted"/>
<name>A0A0A9ATT5_ARUDO</name>
<accession>A0A0A9ATT5</accession>
<dbReference type="EMBL" id="GBRH01244602">
    <property type="protein sequence ID" value="JAD53293.1"/>
    <property type="molecule type" value="Transcribed_RNA"/>
</dbReference>
<reference evidence="1" key="1">
    <citation type="submission" date="2014-09" db="EMBL/GenBank/DDBJ databases">
        <authorList>
            <person name="Magalhaes I.L.F."/>
            <person name="Oliveira U."/>
            <person name="Santos F.R."/>
            <person name="Vidigal T.H.D.A."/>
            <person name="Brescovit A.D."/>
            <person name="Santos A.J."/>
        </authorList>
    </citation>
    <scope>NUCLEOTIDE SEQUENCE</scope>
    <source>
        <tissue evidence="1">Shoot tissue taken approximately 20 cm above the soil surface</tissue>
    </source>
</reference>
<sequence length="41" mass="5278">MTFIFTYFRWRMAYLLIVWMRHLYPWVWKIPCLCACIFWDG</sequence>
<dbReference type="AlphaFoldDB" id="A0A0A9ATT5"/>
<evidence type="ECO:0000313" key="1">
    <source>
        <dbReference type="EMBL" id="JAD53293.1"/>
    </source>
</evidence>